<keyword evidence="1" id="KW-0472">Membrane</keyword>
<feature type="transmembrane region" description="Helical" evidence="1">
    <location>
        <begin position="83"/>
        <end position="105"/>
    </location>
</feature>
<protein>
    <submittedName>
        <fullName evidence="2">Uncharacterized protein</fullName>
    </submittedName>
</protein>
<organism evidence="2 3">
    <name type="scientific">Pseudoalteromonas rubra</name>
    <dbReference type="NCBI Taxonomy" id="43658"/>
    <lineage>
        <taxon>Bacteria</taxon>
        <taxon>Pseudomonadati</taxon>
        <taxon>Pseudomonadota</taxon>
        <taxon>Gammaproteobacteria</taxon>
        <taxon>Alteromonadales</taxon>
        <taxon>Pseudoalteromonadaceae</taxon>
        <taxon>Pseudoalteromonas</taxon>
    </lineage>
</organism>
<evidence type="ECO:0000313" key="3">
    <source>
        <dbReference type="Proteomes" id="UP000069015"/>
    </source>
</evidence>
<reference evidence="2 3" key="1">
    <citation type="submission" date="2015-12" db="EMBL/GenBank/DDBJ databases">
        <title>Complete genome sequence of Pseudoalteromonas rubra SCSIO 6842, harboring a conjugative plasmid.</title>
        <authorList>
            <person name="Li B."/>
            <person name="Wang X."/>
        </authorList>
    </citation>
    <scope>NUCLEOTIDE SEQUENCE [LARGE SCALE GENOMIC DNA]</scope>
    <source>
        <strain evidence="2 3">SCSIO 6842</strain>
    </source>
</reference>
<dbReference type="NCBIfam" id="NF041745">
    <property type="entry name" value="RdrD"/>
    <property type="match status" value="1"/>
</dbReference>
<feature type="transmembrane region" description="Helical" evidence="1">
    <location>
        <begin position="43"/>
        <end position="63"/>
    </location>
</feature>
<evidence type="ECO:0000256" key="1">
    <source>
        <dbReference type="SAM" id="Phobius"/>
    </source>
</evidence>
<gene>
    <name evidence="2" type="ORF">AT705_19200</name>
</gene>
<sequence length="239" mass="27294">MSDQDNKPISTYDELQTKIAAKKKEFDSKQQASYWQRYVIRRIPLFTIPMLVFYSTIFALGFVKDIGSKAVTSLVPSLPFSVYISQDVLCSLFAVVLVHLVFVGLKYEGMSKTSRLLHKLAFNLLMMATIYSISALIYYEIHAIALGVVVFAPLCILPLLVDRTLGWTRQNDRFKLFSSKMQGLIELNLARESLGVEFSERNILEYIGILEQFESQKYNDTVSDSFYILSQVEKLKPQA</sequence>
<name>A0A0U3GPE2_9GAMM</name>
<dbReference type="EMBL" id="CP013611">
    <property type="protein sequence ID" value="ALU44891.1"/>
    <property type="molecule type" value="Genomic_DNA"/>
</dbReference>
<feature type="transmembrane region" description="Helical" evidence="1">
    <location>
        <begin position="143"/>
        <end position="161"/>
    </location>
</feature>
<keyword evidence="1" id="KW-0812">Transmembrane</keyword>
<feature type="transmembrane region" description="Helical" evidence="1">
    <location>
        <begin position="117"/>
        <end position="137"/>
    </location>
</feature>
<dbReference type="AlphaFoldDB" id="A0A0U3GPE2"/>
<dbReference type="Proteomes" id="UP000069015">
    <property type="component" value="Chromosome 1"/>
</dbReference>
<dbReference type="RefSeq" id="WP_058797821.1">
    <property type="nucleotide sequence ID" value="NZ_CP013611.1"/>
</dbReference>
<keyword evidence="1" id="KW-1133">Transmembrane helix</keyword>
<proteinExistence type="predicted"/>
<accession>A0A0U3GPE2</accession>
<evidence type="ECO:0000313" key="2">
    <source>
        <dbReference type="EMBL" id="ALU44891.1"/>
    </source>
</evidence>
<dbReference type="KEGG" id="prr:AT705_19200"/>